<evidence type="ECO:0000313" key="2">
    <source>
        <dbReference type="EMBL" id="AOW12698.1"/>
    </source>
</evidence>
<protein>
    <recommendedName>
        <fullName evidence="6">DUF1570 domain-containing protein</fullName>
    </recommendedName>
</protein>
<feature type="compositionally biased region" description="Polar residues" evidence="1">
    <location>
        <begin position="11"/>
        <end position="21"/>
    </location>
</feature>
<evidence type="ECO:0000313" key="4">
    <source>
        <dbReference type="Proteomes" id="UP000185657"/>
    </source>
</evidence>
<dbReference type="EMBL" id="LVWD01000030">
    <property type="protein sequence ID" value="OAD40570.1"/>
    <property type="molecule type" value="Genomic_DNA"/>
</dbReference>
<dbReference type="KEGG" id="hyl:LPB072_07430"/>
<dbReference type="Proteomes" id="UP000185680">
    <property type="component" value="Chromosome"/>
</dbReference>
<dbReference type="OrthoDB" id="256673at2"/>
<proteinExistence type="predicted"/>
<evidence type="ECO:0000256" key="1">
    <source>
        <dbReference type="SAM" id="MobiDB-lite"/>
    </source>
</evidence>
<sequence>MFKFVQQLFASSTKPGNNPQPSSTPPIDKQPDRLEAAGAAAIDLPALMPEVNGFPLPDWHTILKWITTIPSEADQAQAWVRCEIAWLQRLQSALGAGYTIRTLDDVALLSSLDDVAARATLSHVSRSRQRVLHTLKGVAALKEWGYDILVVFDDQDSYYRYASNHYPDEGEFAFSSGMYLNAGCGHFIVVKNELLAIEPTIVHELTHACLTHLHIPAWLNEGLAVNTEHRFYPRSNGSHRGGHDAQLLHRRHQAFWGAPEIQQFWSGDSFTRTDDGNALSYDLASILTTQFATNWPQFTAFANAADLDDGGAQAAQKHLGLSLGRAVCALLELNYDAVFEPDPKRWQTEPQPGAF</sequence>
<dbReference type="RefSeq" id="WP_066093397.1">
    <property type="nucleotide sequence ID" value="NZ_CP017476.1"/>
</dbReference>
<feature type="region of interest" description="Disordered" evidence="1">
    <location>
        <begin position="11"/>
        <end position="30"/>
    </location>
</feature>
<dbReference type="EMBL" id="CP017476">
    <property type="protein sequence ID" value="AOW12698.1"/>
    <property type="molecule type" value="Genomic_DNA"/>
</dbReference>
<keyword evidence="4" id="KW-1185">Reference proteome</keyword>
<organism evidence="2 5">
    <name type="scientific">Hydrogenophaga crassostreae</name>
    <dbReference type="NCBI Taxonomy" id="1763535"/>
    <lineage>
        <taxon>Bacteria</taxon>
        <taxon>Pseudomonadati</taxon>
        <taxon>Pseudomonadota</taxon>
        <taxon>Betaproteobacteria</taxon>
        <taxon>Burkholderiales</taxon>
        <taxon>Comamonadaceae</taxon>
        <taxon>Hydrogenophaga</taxon>
    </lineage>
</organism>
<name>A0A162P2U0_9BURK</name>
<dbReference type="AlphaFoldDB" id="A0A162P2U0"/>
<evidence type="ECO:0000313" key="5">
    <source>
        <dbReference type="Proteomes" id="UP000185680"/>
    </source>
</evidence>
<accession>A0A162P2U0</accession>
<gene>
    <name evidence="2" type="ORF">LPB072_07430</name>
    <name evidence="3" type="ORF">LPB72_16910</name>
</gene>
<evidence type="ECO:0000313" key="3">
    <source>
        <dbReference type="EMBL" id="OAD40570.1"/>
    </source>
</evidence>
<dbReference type="Proteomes" id="UP000185657">
    <property type="component" value="Unassembled WGS sequence"/>
</dbReference>
<reference evidence="2 5" key="2">
    <citation type="submission" date="2016-10" db="EMBL/GenBank/DDBJ databases">
        <title>Hydorgenophaga sp. LPB0072 isolated from gastropod.</title>
        <authorList>
            <person name="Kim E."/>
            <person name="Yi H."/>
        </authorList>
    </citation>
    <scope>NUCLEOTIDE SEQUENCE [LARGE SCALE GENOMIC DNA]</scope>
    <source>
        <strain evidence="2 5">LPB0072</strain>
    </source>
</reference>
<evidence type="ECO:0008006" key="6">
    <source>
        <dbReference type="Google" id="ProtNLM"/>
    </source>
</evidence>
<reference evidence="3 4" key="1">
    <citation type="submission" date="2016-02" db="EMBL/GenBank/DDBJ databases">
        <title>Draft genome sequence of Hydrogenophaga sp. LPB0072.</title>
        <authorList>
            <person name="Shin S.-K."/>
            <person name="Yi H."/>
        </authorList>
    </citation>
    <scope>NUCLEOTIDE SEQUENCE [LARGE SCALE GENOMIC DNA]</scope>
    <source>
        <strain evidence="3 4">LPB0072</strain>
    </source>
</reference>